<gene>
    <name evidence="3" type="ORF">SPPG_05770</name>
</gene>
<evidence type="ECO:0000313" key="3">
    <source>
        <dbReference type="EMBL" id="KNC98793.1"/>
    </source>
</evidence>
<feature type="compositionally biased region" description="Polar residues" evidence="1">
    <location>
        <begin position="151"/>
        <end position="168"/>
    </location>
</feature>
<dbReference type="InParanoid" id="A0A0L0HDI1"/>
<organism evidence="3 4">
    <name type="scientific">Spizellomyces punctatus (strain DAOM BR117)</name>
    <dbReference type="NCBI Taxonomy" id="645134"/>
    <lineage>
        <taxon>Eukaryota</taxon>
        <taxon>Fungi</taxon>
        <taxon>Fungi incertae sedis</taxon>
        <taxon>Chytridiomycota</taxon>
        <taxon>Chytridiomycota incertae sedis</taxon>
        <taxon>Chytridiomycetes</taxon>
        <taxon>Spizellomycetales</taxon>
        <taxon>Spizellomycetaceae</taxon>
        <taxon>Spizellomyces</taxon>
    </lineage>
</organism>
<dbReference type="AlphaFoldDB" id="A0A0L0HDI1"/>
<evidence type="ECO:0000313" key="4">
    <source>
        <dbReference type="Proteomes" id="UP000053201"/>
    </source>
</evidence>
<keyword evidence="2" id="KW-0812">Transmembrane</keyword>
<feature type="transmembrane region" description="Helical" evidence="2">
    <location>
        <begin position="40"/>
        <end position="58"/>
    </location>
</feature>
<dbReference type="GeneID" id="27689124"/>
<keyword evidence="4" id="KW-1185">Reference proteome</keyword>
<keyword evidence="2" id="KW-1133">Transmembrane helix</keyword>
<dbReference type="VEuPathDB" id="FungiDB:SPPG_05770"/>
<proteinExistence type="predicted"/>
<sequence>MERTTIPVSIAVHRRAEGGQPSGSNGDPATHFTSSNYTRGFLLLLFVGLALYGTYLFLNWRRRKSGYASNLGRGLLGRFGGGNEAHSTEGYDPLSNQQFAFDEELDLELNSYNFGGEAGAHPYGGVKLRAGSSAAGWEKGVYGYGQGGRNAGQQPDGHSTRSRTTNAPSLVAHRSTPIETGNADTEDADELLRWAEANIPSPTSPHV</sequence>
<feature type="region of interest" description="Disordered" evidence="1">
    <location>
        <begin position="145"/>
        <end position="188"/>
    </location>
</feature>
<evidence type="ECO:0000256" key="1">
    <source>
        <dbReference type="SAM" id="MobiDB-lite"/>
    </source>
</evidence>
<keyword evidence="2" id="KW-0472">Membrane</keyword>
<dbReference type="EMBL" id="KQ257459">
    <property type="protein sequence ID" value="KNC98793.1"/>
    <property type="molecule type" value="Genomic_DNA"/>
</dbReference>
<evidence type="ECO:0000256" key="2">
    <source>
        <dbReference type="SAM" id="Phobius"/>
    </source>
</evidence>
<name>A0A0L0HDI1_SPIPD</name>
<dbReference type="RefSeq" id="XP_016606833.1">
    <property type="nucleotide sequence ID" value="XM_016753981.1"/>
</dbReference>
<protein>
    <submittedName>
        <fullName evidence="3">Uncharacterized protein</fullName>
    </submittedName>
</protein>
<dbReference type="Proteomes" id="UP000053201">
    <property type="component" value="Unassembled WGS sequence"/>
</dbReference>
<dbReference type="OrthoDB" id="2124658at2759"/>
<reference evidence="3 4" key="1">
    <citation type="submission" date="2009-08" db="EMBL/GenBank/DDBJ databases">
        <title>The Genome Sequence of Spizellomyces punctatus strain DAOM BR117.</title>
        <authorList>
            <consortium name="The Broad Institute Genome Sequencing Platform"/>
            <person name="Russ C."/>
            <person name="Cuomo C."/>
            <person name="Shea T."/>
            <person name="Young S.K."/>
            <person name="Zeng Q."/>
            <person name="Koehrsen M."/>
            <person name="Haas B."/>
            <person name="Borodovsky M."/>
            <person name="Guigo R."/>
            <person name="Alvarado L."/>
            <person name="Berlin A."/>
            <person name="Bochicchio J."/>
            <person name="Borenstein D."/>
            <person name="Chapman S."/>
            <person name="Chen Z."/>
            <person name="Engels R."/>
            <person name="Freedman E."/>
            <person name="Gellesch M."/>
            <person name="Goldberg J."/>
            <person name="Griggs A."/>
            <person name="Gujja S."/>
            <person name="Heiman D."/>
            <person name="Hepburn T."/>
            <person name="Howarth C."/>
            <person name="Jen D."/>
            <person name="Larson L."/>
            <person name="Lewis B."/>
            <person name="Mehta T."/>
            <person name="Park D."/>
            <person name="Pearson M."/>
            <person name="Roberts A."/>
            <person name="Saif S."/>
            <person name="Shenoy N."/>
            <person name="Sisk P."/>
            <person name="Stolte C."/>
            <person name="Sykes S."/>
            <person name="Thomson T."/>
            <person name="Walk T."/>
            <person name="White J."/>
            <person name="Yandava C."/>
            <person name="Burger G."/>
            <person name="Gray M.W."/>
            <person name="Holland P.W.H."/>
            <person name="King N."/>
            <person name="Lang F.B.F."/>
            <person name="Roger A.J."/>
            <person name="Ruiz-Trillo I."/>
            <person name="Lander E."/>
            <person name="Nusbaum C."/>
        </authorList>
    </citation>
    <scope>NUCLEOTIDE SEQUENCE [LARGE SCALE GENOMIC DNA]</scope>
    <source>
        <strain evidence="3 4">DAOM BR117</strain>
    </source>
</reference>
<accession>A0A0L0HDI1</accession>